<dbReference type="RefSeq" id="WP_159748888.1">
    <property type="nucleotide sequence ID" value="NZ_WUQX01000001.1"/>
</dbReference>
<gene>
    <name evidence="2" type="ORF">GN277_00300</name>
</gene>
<feature type="region of interest" description="Disordered" evidence="1">
    <location>
        <begin position="53"/>
        <end position="80"/>
    </location>
</feature>
<organism evidence="2 3">
    <name type="scientific">Sporofaciens musculi</name>
    <dbReference type="NCBI Taxonomy" id="2681861"/>
    <lineage>
        <taxon>Bacteria</taxon>
        <taxon>Bacillati</taxon>
        <taxon>Bacillota</taxon>
        <taxon>Clostridia</taxon>
        <taxon>Lachnospirales</taxon>
        <taxon>Lachnospiraceae</taxon>
        <taxon>Sporofaciens</taxon>
    </lineage>
</organism>
<name>A0A7X3MCL8_9FIRM</name>
<evidence type="ECO:0000313" key="3">
    <source>
        <dbReference type="Proteomes" id="UP000460412"/>
    </source>
</evidence>
<dbReference type="EMBL" id="WUQX01000001">
    <property type="protein sequence ID" value="MXP73938.1"/>
    <property type="molecule type" value="Genomic_DNA"/>
</dbReference>
<dbReference type="AlphaFoldDB" id="A0A7X3MCL8"/>
<proteinExistence type="predicted"/>
<comment type="caution">
    <text evidence="2">The sequence shown here is derived from an EMBL/GenBank/DDBJ whole genome shotgun (WGS) entry which is preliminary data.</text>
</comment>
<reference evidence="2 3" key="1">
    <citation type="submission" date="2019-12" db="EMBL/GenBank/DDBJ databases">
        <title>Sporaefaciens musculi gen. nov., sp. nov., a novel bacterium isolated from the caecum of an obese mouse.</title>
        <authorList>
            <person name="Rasmussen T.S."/>
            <person name="Streidl T."/>
            <person name="Hitch T.C.A."/>
            <person name="Wortmann E."/>
            <person name="Deptula P."/>
            <person name="Hansen M."/>
            <person name="Nielsen D.S."/>
            <person name="Clavel T."/>
            <person name="Vogensen F.K."/>
        </authorList>
    </citation>
    <scope>NUCLEOTIDE SEQUENCE [LARGE SCALE GENOMIC DNA]</scope>
    <source>
        <strain evidence="2 3">WCA-9-b2</strain>
    </source>
</reference>
<evidence type="ECO:0000256" key="1">
    <source>
        <dbReference type="SAM" id="MobiDB-lite"/>
    </source>
</evidence>
<evidence type="ECO:0000313" key="2">
    <source>
        <dbReference type="EMBL" id="MXP73938.1"/>
    </source>
</evidence>
<keyword evidence="3" id="KW-1185">Reference proteome</keyword>
<protein>
    <submittedName>
        <fullName evidence="2">Uncharacterized protein</fullName>
    </submittedName>
</protein>
<dbReference type="Proteomes" id="UP000460412">
    <property type="component" value="Unassembled WGS sequence"/>
</dbReference>
<accession>A0A7X3MCL8</accession>
<sequence>MKQNGGLSHRELLKTDINTALAQSANFKVFEIRLKDMSYEIYRDNNFPPLFRKRDRPAEGSLLRQARERIHARSNQGKTS</sequence>